<dbReference type="Proteomes" id="UP001597261">
    <property type="component" value="Unassembled WGS sequence"/>
</dbReference>
<evidence type="ECO:0000313" key="6">
    <source>
        <dbReference type="Proteomes" id="UP001597261"/>
    </source>
</evidence>
<keyword evidence="6" id="KW-1185">Reference proteome</keyword>
<dbReference type="PANTHER" id="PTHR13096">
    <property type="entry name" value="MINA53 MYC INDUCED NUCLEAR ANTIGEN"/>
    <property type="match status" value="1"/>
</dbReference>
<evidence type="ECO:0000256" key="2">
    <source>
        <dbReference type="ARBA" id="ARBA00022723"/>
    </source>
</evidence>
<comment type="caution">
    <text evidence="5">The sequence shown here is derived from an EMBL/GenBank/DDBJ whole genome shotgun (WGS) entry which is preliminary data.</text>
</comment>
<dbReference type="InterPro" id="IPR039994">
    <property type="entry name" value="NO66-like"/>
</dbReference>
<evidence type="ECO:0000313" key="5">
    <source>
        <dbReference type="EMBL" id="MFD1660868.1"/>
    </source>
</evidence>
<keyword evidence="2" id="KW-0479">Metal-binding</keyword>
<dbReference type="PANTHER" id="PTHR13096:SF8">
    <property type="entry name" value="RIBOSOMAL OXYGENASE 1"/>
    <property type="match status" value="1"/>
</dbReference>
<sequence length="315" mass="33747">MSVSKLAGLVGDVADFRANIWRRTPAILRPEVAFEPPLTVADIDDVLAFGALQAGYVGVQRADKVITPEAYCSSRTFNGTVHHDFADGGKIRDLVRDGGTLVLRGLEQWHAATASLTSALTSELGLRADAALIITPPGRQGLRVHRDDADVFVVQLNGSKNWRVHAGPTDEDWIPGLTEDDGLPLLSEVLRTGEVLYVPRGFAHYATGERGLSVHLSLAVREVGGVHLYEALQQALLEGYRIESRPVDDDALLARAAGMLAHLKDRLSALSPHDVVALARTAMLADVTSHTSPGLNELAAALDEPAADRVQAEVA</sequence>
<evidence type="ECO:0000256" key="1">
    <source>
        <dbReference type="ARBA" id="ARBA00001954"/>
    </source>
</evidence>
<dbReference type="Gene3D" id="2.60.120.650">
    <property type="entry name" value="Cupin"/>
    <property type="match status" value="1"/>
</dbReference>
<dbReference type="InterPro" id="IPR003347">
    <property type="entry name" value="JmjC_dom"/>
</dbReference>
<name>A0ABW4IXA4_9ACTN</name>
<comment type="cofactor">
    <cofactor evidence="1">
        <name>Fe(2+)</name>
        <dbReference type="ChEBI" id="CHEBI:29033"/>
    </cofactor>
</comment>
<organism evidence="5 6">
    <name type="scientific">Streptomyces caeni</name>
    <dbReference type="NCBI Taxonomy" id="2307231"/>
    <lineage>
        <taxon>Bacteria</taxon>
        <taxon>Bacillati</taxon>
        <taxon>Actinomycetota</taxon>
        <taxon>Actinomycetes</taxon>
        <taxon>Kitasatosporales</taxon>
        <taxon>Streptomycetaceae</taxon>
        <taxon>Streptomyces</taxon>
    </lineage>
</organism>
<dbReference type="EMBL" id="JBHUDX010000062">
    <property type="protein sequence ID" value="MFD1660868.1"/>
    <property type="molecule type" value="Genomic_DNA"/>
</dbReference>
<evidence type="ECO:0000256" key="3">
    <source>
        <dbReference type="ARBA" id="ARBA00023004"/>
    </source>
</evidence>
<feature type="domain" description="JmjC" evidence="4">
    <location>
        <begin position="103"/>
        <end position="237"/>
    </location>
</feature>
<dbReference type="SUPFAM" id="SSF51197">
    <property type="entry name" value="Clavaminate synthase-like"/>
    <property type="match status" value="1"/>
</dbReference>
<dbReference type="PROSITE" id="PS51184">
    <property type="entry name" value="JMJC"/>
    <property type="match status" value="1"/>
</dbReference>
<protein>
    <submittedName>
        <fullName evidence="5">JmjC domain-containing protein</fullName>
    </submittedName>
</protein>
<dbReference type="Pfam" id="PF08007">
    <property type="entry name" value="JmjC_2"/>
    <property type="match status" value="1"/>
</dbReference>
<reference evidence="6" key="1">
    <citation type="journal article" date="2019" name="Int. J. Syst. Evol. Microbiol.">
        <title>The Global Catalogue of Microorganisms (GCM) 10K type strain sequencing project: providing services to taxonomists for standard genome sequencing and annotation.</title>
        <authorList>
            <consortium name="The Broad Institute Genomics Platform"/>
            <consortium name="The Broad Institute Genome Sequencing Center for Infectious Disease"/>
            <person name="Wu L."/>
            <person name="Ma J."/>
        </authorList>
    </citation>
    <scope>NUCLEOTIDE SEQUENCE [LARGE SCALE GENOMIC DNA]</scope>
    <source>
        <strain evidence="6">CGMCC 1.12470</strain>
    </source>
</reference>
<gene>
    <name evidence="5" type="ORF">ACFSL4_22350</name>
</gene>
<proteinExistence type="predicted"/>
<dbReference type="RefSeq" id="WP_381085702.1">
    <property type="nucleotide sequence ID" value="NZ_JBHUDX010000062.1"/>
</dbReference>
<keyword evidence="3" id="KW-0408">Iron</keyword>
<accession>A0ABW4IXA4</accession>
<evidence type="ECO:0000259" key="4">
    <source>
        <dbReference type="PROSITE" id="PS51184"/>
    </source>
</evidence>